<dbReference type="AlphaFoldDB" id="A0A0R1VM30"/>
<dbReference type="PATRIC" id="fig|1423767.3.peg.1708"/>
<evidence type="ECO:0000313" key="1">
    <source>
        <dbReference type="EMBL" id="KRM06730.1"/>
    </source>
</evidence>
<organism evidence="1 2">
    <name type="scientific">Lactobacillus kitasatonis DSM 16761 = JCM 1039</name>
    <dbReference type="NCBI Taxonomy" id="1423767"/>
    <lineage>
        <taxon>Bacteria</taxon>
        <taxon>Bacillati</taxon>
        <taxon>Bacillota</taxon>
        <taxon>Bacilli</taxon>
        <taxon>Lactobacillales</taxon>
        <taxon>Lactobacillaceae</taxon>
        <taxon>Lactobacillus</taxon>
    </lineage>
</organism>
<reference evidence="1 2" key="1">
    <citation type="journal article" date="2015" name="Genome Announc.">
        <title>Expanding the biotechnology potential of lactobacilli through comparative genomics of 213 strains and associated genera.</title>
        <authorList>
            <person name="Sun Z."/>
            <person name="Harris H.M."/>
            <person name="McCann A."/>
            <person name="Guo C."/>
            <person name="Argimon S."/>
            <person name="Zhang W."/>
            <person name="Yang X."/>
            <person name="Jeffery I.B."/>
            <person name="Cooney J.C."/>
            <person name="Kagawa T.F."/>
            <person name="Liu W."/>
            <person name="Song Y."/>
            <person name="Salvetti E."/>
            <person name="Wrobel A."/>
            <person name="Rasinkangas P."/>
            <person name="Parkhill J."/>
            <person name="Rea M.C."/>
            <person name="O'Sullivan O."/>
            <person name="Ritari J."/>
            <person name="Douillard F.P."/>
            <person name="Paul Ross R."/>
            <person name="Yang R."/>
            <person name="Briner A.E."/>
            <person name="Felis G.E."/>
            <person name="de Vos W.M."/>
            <person name="Barrangou R."/>
            <person name="Klaenhammer T.R."/>
            <person name="Caufield P.W."/>
            <person name="Cui Y."/>
            <person name="Zhang H."/>
            <person name="O'Toole P.W."/>
        </authorList>
    </citation>
    <scope>NUCLEOTIDE SEQUENCE [LARGE SCALE GENOMIC DNA]</scope>
    <source>
        <strain evidence="1 2">DSM 16761</strain>
    </source>
</reference>
<dbReference type="RefSeq" id="WP_155831128.1">
    <property type="nucleotide sequence ID" value="NZ_AZFU01000004.1"/>
</dbReference>
<accession>A0A0R1VM30</accession>
<dbReference type="Proteomes" id="UP000051307">
    <property type="component" value="Unassembled WGS sequence"/>
</dbReference>
<sequence length="55" mass="6469">MKHKYDIDMYLVAMDLMAEMKLLTGLDPNLHDQMKALEDENNLYFGYENLQGSKE</sequence>
<gene>
    <name evidence="1" type="ORF">FC59_GL001647</name>
</gene>
<name>A0A0R1VM30_9LACO</name>
<comment type="caution">
    <text evidence="1">The sequence shown here is derived from an EMBL/GenBank/DDBJ whole genome shotgun (WGS) entry which is preliminary data.</text>
</comment>
<evidence type="ECO:0000313" key="2">
    <source>
        <dbReference type="Proteomes" id="UP000051307"/>
    </source>
</evidence>
<protein>
    <submittedName>
        <fullName evidence="1">Uncharacterized protein</fullName>
    </submittedName>
</protein>
<proteinExistence type="predicted"/>
<dbReference type="EMBL" id="AZFU01000004">
    <property type="protein sequence ID" value="KRM06730.1"/>
    <property type="molecule type" value="Genomic_DNA"/>
</dbReference>